<protein>
    <submittedName>
        <fullName evidence="2">Uncharacterized protein</fullName>
    </submittedName>
</protein>
<organism evidence="2 3">
    <name type="scientific">Mycobacterium basiliense</name>
    <dbReference type="NCBI Taxonomy" id="2094119"/>
    <lineage>
        <taxon>Bacteria</taxon>
        <taxon>Bacillati</taxon>
        <taxon>Actinomycetota</taxon>
        <taxon>Actinomycetes</taxon>
        <taxon>Mycobacteriales</taxon>
        <taxon>Mycobacteriaceae</taxon>
        <taxon>Mycobacterium</taxon>
    </lineage>
</organism>
<keyword evidence="3" id="KW-1185">Reference proteome</keyword>
<evidence type="ECO:0000313" key="2">
    <source>
        <dbReference type="EMBL" id="VDM89989.1"/>
    </source>
</evidence>
<name>A0A447GHY1_9MYCO</name>
<evidence type="ECO:0000313" key="3">
    <source>
        <dbReference type="Proteomes" id="UP000269998"/>
    </source>
</evidence>
<dbReference type="KEGG" id="mbai:MB901379_03582"/>
<reference evidence="3" key="1">
    <citation type="submission" date="2018-02" db="EMBL/GenBank/DDBJ databases">
        <authorList>
            <person name="Seth-Smith MB H."/>
            <person name="Seth-Smith H."/>
        </authorList>
    </citation>
    <scope>NUCLEOTIDE SEQUENCE [LARGE SCALE GENOMIC DNA]</scope>
</reference>
<dbReference type="RefSeq" id="WP_158017740.1">
    <property type="nucleotide sequence ID" value="NZ_CBCSKE010000011.1"/>
</dbReference>
<sequence>MPRIDRSAVRRERRRSSPVAKRSGGLKIVGAYALLLEQERVYGGEPDPRWAYSEAGKRGDPYPESARGPALLLPAMEAGEPVQVSDSRLSALLRRAGSLGQFLTPQRPDGRVEQLFWDVWRDRSIGGLLVYSDDMVVPVLGGIAR</sequence>
<feature type="compositionally biased region" description="Basic and acidic residues" evidence="1">
    <location>
        <begin position="1"/>
        <end position="10"/>
    </location>
</feature>
<proteinExistence type="predicted"/>
<dbReference type="AlphaFoldDB" id="A0A447GHY1"/>
<feature type="region of interest" description="Disordered" evidence="1">
    <location>
        <begin position="1"/>
        <end position="21"/>
    </location>
</feature>
<dbReference type="Proteomes" id="UP000269998">
    <property type="component" value="Chromosome"/>
</dbReference>
<gene>
    <name evidence="2" type="ORF">MB901379_03582</name>
</gene>
<evidence type="ECO:0000256" key="1">
    <source>
        <dbReference type="SAM" id="MobiDB-lite"/>
    </source>
</evidence>
<accession>A0A447GHY1</accession>
<dbReference type="EMBL" id="LR130759">
    <property type="protein sequence ID" value="VDM89989.1"/>
    <property type="molecule type" value="Genomic_DNA"/>
</dbReference>